<keyword evidence="7 8" id="KW-0472">Membrane</keyword>
<dbReference type="InterPro" id="IPR034804">
    <property type="entry name" value="SQR/QFR_C/D"/>
</dbReference>
<comment type="caution">
    <text evidence="9">The sequence shown here is derived from an EMBL/GenBank/DDBJ whole genome shotgun (WGS) entry which is preliminary data.</text>
</comment>
<evidence type="ECO:0000256" key="2">
    <source>
        <dbReference type="ARBA" id="ARBA00022617"/>
    </source>
</evidence>
<dbReference type="Gene3D" id="1.20.1300.10">
    <property type="entry name" value="Fumarate reductase/succinate dehydrogenase, transmembrane subunit"/>
    <property type="match status" value="1"/>
</dbReference>
<dbReference type="Pfam" id="PF01127">
    <property type="entry name" value="Sdh_cyt"/>
    <property type="match status" value="1"/>
</dbReference>
<dbReference type="AlphaFoldDB" id="A0AAW1PPQ5"/>
<dbReference type="GO" id="GO:0006121">
    <property type="term" value="P:mitochondrial electron transport, succinate to ubiquinone"/>
    <property type="evidence" value="ECO:0007669"/>
    <property type="project" value="TreeGrafter"/>
</dbReference>
<feature type="transmembrane region" description="Helical" evidence="8">
    <location>
        <begin position="130"/>
        <end position="152"/>
    </location>
</feature>
<dbReference type="GO" id="GO:0009055">
    <property type="term" value="F:electron transfer activity"/>
    <property type="evidence" value="ECO:0007669"/>
    <property type="project" value="InterPro"/>
</dbReference>
<comment type="subcellular location">
    <subcellularLocation>
        <location evidence="1">Membrane</location>
    </subcellularLocation>
</comment>
<dbReference type="PANTHER" id="PTHR10978">
    <property type="entry name" value="SUCCINATE DEHYDROGENASE CYTOCHROME B560 SUBUNIT"/>
    <property type="match status" value="1"/>
</dbReference>
<keyword evidence="3 8" id="KW-0812">Transmembrane</keyword>
<dbReference type="SUPFAM" id="SSF81343">
    <property type="entry name" value="Fumarate reductase respiratory complex transmembrane subunits"/>
    <property type="match status" value="1"/>
</dbReference>
<evidence type="ECO:0000256" key="4">
    <source>
        <dbReference type="ARBA" id="ARBA00022723"/>
    </source>
</evidence>
<evidence type="ECO:0000256" key="5">
    <source>
        <dbReference type="ARBA" id="ARBA00022989"/>
    </source>
</evidence>
<organism evidence="9 10">
    <name type="scientific">[Myrmecia] bisecta</name>
    <dbReference type="NCBI Taxonomy" id="41462"/>
    <lineage>
        <taxon>Eukaryota</taxon>
        <taxon>Viridiplantae</taxon>
        <taxon>Chlorophyta</taxon>
        <taxon>core chlorophytes</taxon>
        <taxon>Trebouxiophyceae</taxon>
        <taxon>Trebouxiales</taxon>
        <taxon>Trebouxiaceae</taxon>
        <taxon>Myrmecia</taxon>
    </lineage>
</organism>
<dbReference type="InterPro" id="IPR014314">
    <property type="entry name" value="Succ_DH_cytb556"/>
</dbReference>
<gene>
    <name evidence="9" type="ORF">WJX72_010894</name>
</gene>
<dbReference type="PANTHER" id="PTHR10978:SF5">
    <property type="entry name" value="SUCCINATE DEHYDROGENASE CYTOCHROME B560 SUBUNIT, MITOCHONDRIAL"/>
    <property type="match status" value="1"/>
</dbReference>
<keyword evidence="4" id="KW-0479">Metal-binding</keyword>
<evidence type="ECO:0000256" key="6">
    <source>
        <dbReference type="ARBA" id="ARBA00023004"/>
    </source>
</evidence>
<proteinExistence type="predicted"/>
<keyword evidence="5 8" id="KW-1133">Transmembrane helix</keyword>
<dbReference type="Proteomes" id="UP001489004">
    <property type="component" value="Unassembled WGS sequence"/>
</dbReference>
<evidence type="ECO:0000256" key="3">
    <source>
        <dbReference type="ARBA" id="ARBA00022692"/>
    </source>
</evidence>
<dbReference type="InterPro" id="IPR000701">
    <property type="entry name" value="SuccDH_FuR_B_TM-su"/>
</dbReference>
<keyword evidence="6" id="KW-0408">Iron</keyword>
<keyword evidence="10" id="KW-1185">Reference proteome</keyword>
<feature type="transmembrane region" description="Helical" evidence="8">
    <location>
        <begin position="96"/>
        <end position="118"/>
    </location>
</feature>
<evidence type="ECO:0000256" key="1">
    <source>
        <dbReference type="ARBA" id="ARBA00004370"/>
    </source>
</evidence>
<evidence type="ECO:0000256" key="8">
    <source>
        <dbReference type="SAM" id="Phobius"/>
    </source>
</evidence>
<dbReference type="GO" id="GO:0005739">
    <property type="term" value="C:mitochondrion"/>
    <property type="evidence" value="ECO:0007669"/>
    <property type="project" value="GOC"/>
</dbReference>
<dbReference type="EMBL" id="JALJOR010000010">
    <property type="protein sequence ID" value="KAK9810451.1"/>
    <property type="molecule type" value="Genomic_DNA"/>
</dbReference>
<dbReference type="GO" id="GO:0016020">
    <property type="term" value="C:membrane"/>
    <property type="evidence" value="ECO:0007669"/>
    <property type="project" value="UniProtKB-SubCell"/>
</dbReference>
<sequence>MSRALSNGLQLAKSAHRAGLLPGSFAAANQQIRWGGGGGVPEYWGKPSAYTEGTDFLGTPPDHLKKVATRPVSPHVFEIDGKGFHYKMPINAISSIMTRVTGVALTAGAGGAGFVALTGDLPAAVEALKASYPLLVIPIKGAIVFPLIYHYLAGVRHVVWDKHRIGKNSDHKSLLENETVDKTSRAIIATSLVGTAALALYSV</sequence>
<name>A0AAW1PPQ5_9CHLO</name>
<reference evidence="9 10" key="1">
    <citation type="journal article" date="2024" name="Nat. Commun.">
        <title>Phylogenomics reveals the evolutionary origins of lichenization in chlorophyte algae.</title>
        <authorList>
            <person name="Puginier C."/>
            <person name="Libourel C."/>
            <person name="Otte J."/>
            <person name="Skaloud P."/>
            <person name="Haon M."/>
            <person name="Grisel S."/>
            <person name="Petersen M."/>
            <person name="Berrin J.G."/>
            <person name="Delaux P.M."/>
            <person name="Dal Grande F."/>
            <person name="Keller J."/>
        </authorList>
    </citation>
    <scope>NUCLEOTIDE SEQUENCE [LARGE SCALE GENOMIC DNA]</scope>
    <source>
        <strain evidence="9 10">SAG 2043</strain>
    </source>
</reference>
<evidence type="ECO:0000313" key="9">
    <source>
        <dbReference type="EMBL" id="KAK9810451.1"/>
    </source>
</evidence>
<evidence type="ECO:0000313" key="10">
    <source>
        <dbReference type="Proteomes" id="UP001489004"/>
    </source>
</evidence>
<keyword evidence="2" id="KW-0349">Heme</keyword>
<accession>A0AAW1PPQ5</accession>
<dbReference type="CDD" id="cd03499">
    <property type="entry name" value="SQR_TypeC_SdhC"/>
    <property type="match status" value="1"/>
</dbReference>
<evidence type="ECO:0000256" key="7">
    <source>
        <dbReference type="ARBA" id="ARBA00023136"/>
    </source>
</evidence>
<protein>
    <submittedName>
        <fullName evidence="9">Uncharacterized protein</fullName>
    </submittedName>
</protein>
<dbReference type="GO" id="GO:0006099">
    <property type="term" value="P:tricarboxylic acid cycle"/>
    <property type="evidence" value="ECO:0007669"/>
    <property type="project" value="InterPro"/>
</dbReference>
<dbReference type="GO" id="GO:0046872">
    <property type="term" value="F:metal ion binding"/>
    <property type="evidence" value="ECO:0007669"/>
    <property type="project" value="UniProtKB-KW"/>
</dbReference>